<accession>A0ABV2UQX7</accession>
<dbReference type="Proteomes" id="UP001550210">
    <property type="component" value="Unassembled WGS sequence"/>
</dbReference>
<evidence type="ECO:0000313" key="1">
    <source>
        <dbReference type="EMBL" id="MET9843947.1"/>
    </source>
</evidence>
<proteinExistence type="predicted"/>
<organism evidence="1 2">
    <name type="scientific">Streptomyces ossamyceticus</name>
    <dbReference type="NCBI Taxonomy" id="249581"/>
    <lineage>
        <taxon>Bacteria</taxon>
        <taxon>Bacillati</taxon>
        <taxon>Actinomycetota</taxon>
        <taxon>Actinomycetes</taxon>
        <taxon>Kitasatosporales</taxon>
        <taxon>Streptomycetaceae</taxon>
        <taxon>Streptomyces</taxon>
    </lineage>
</organism>
<dbReference type="EMBL" id="JBEXPZ010000005">
    <property type="protein sequence ID" value="MET9843947.1"/>
    <property type="molecule type" value="Genomic_DNA"/>
</dbReference>
<sequence length="56" mass="6251">MDGGLTRESATRLHGVPAEPQVGLCKTELIKPCRPWRGLADVELGTAEWVDWFDNQ</sequence>
<gene>
    <name evidence="1" type="ORF">ABZZ21_05065</name>
</gene>
<comment type="caution">
    <text evidence="1">The sequence shown here is derived from an EMBL/GenBank/DDBJ whole genome shotgun (WGS) entry which is preliminary data.</text>
</comment>
<dbReference type="RefSeq" id="WP_355392646.1">
    <property type="nucleotide sequence ID" value="NZ_JBEGHN010000023.1"/>
</dbReference>
<keyword evidence="2" id="KW-1185">Reference proteome</keyword>
<reference evidence="1 2" key="1">
    <citation type="submission" date="2024-06" db="EMBL/GenBank/DDBJ databases">
        <title>The Natural Products Discovery Center: Release of the First 8490 Sequenced Strains for Exploring Actinobacteria Biosynthetic Diversity.</title>
        <authorList>
            <person name="Kalkreuter E."/>
            <person name="Kautsar S.A."/>
            <person name="Yang D."/>
            <person name="Bader C.D."/>
            <person name="Teijaro C.N."/>
            <person name="Fluegel L."/>
            <person name="Davis C.M."/>
            <person name="Simpson J.R."/>
            <person name="Lauterbach L."/>
            <person name="Steele A.D."/>
            <person name="Gui C."/>
            <person name="Meng S."/>
            <person name="Li G."/>
            <person name="Viehrig K."/>
            <person name="Ye F."/>
            <person name="Su P."/>
            <person name="Kiefer A.F."/>
            <person name="Nichols A."/>
            <person name="Cepeda A.J."/>
            <person name="Yan W."/>
            <person name="Fan B."/>
            <person name="Jiang Y."/>
            <person name="Adhikari A."/>
            <person name="Zheng C.-J."/>
            <person name="Schuster L."/>
            <person name="Cowan T.M."/>
            <person name="Smanski M.J."/>
            <person name="Chevrette M.G."/>
            <person name="De Carvalho L.P.S."/>
            <person name="Shen B."/>
        </authorList>
    </citation>
    <scope>NUCLEOTIDE SEQUENCE [LARGE SCALE GENOMIC DNA]</scope>
    <source>
        <strain evidence="1 2">NPDC006434</strain>
    </source>
</reference>
<protein>
    <submittedName>
        <fullName evidence="1">Uncharacterized protein</fullName>
    </submittedName>
</protein>
<name>A0ABV2UQX7_9ACTN</name>
<evidence type="ECO:0000313" key="2">
    <source>
        <dbReference type="Proteomes" id="UP001550210"/>
    </source>
</evidence>